<reference evidence="4 5" key="1">
    <citation type="journal article" date="2022" name="Nat. Ecol. Evol.">
        <title>A masculinizing supergene underlies an exaggerated male reproductive morph in a spider.</title>
        <authorList>
            <person name="Hendrickx F."/>
            <person name="De Corte Z."/>
            <person name="Sonet G."/>
            <person name="Van Belleghem S.M."/>
            <person name="Kostlbacher S."/>
            <person name="Vangestel C."/>
        </authorList>
    </citation>
    <scope>NUCLEOTIDE SEQUENCE [LARGE SCALE GENOMIC DNA]</scope>
    <source>
        <strain evidence="4">W744_W776</strain>
    </source>
</reference>
<evidence type="ECO:0000256" key="3">
    <source>
        <dbReference type="SAM" id="MobiDB-lite"/>
    </source>
</evidence>
<feature type="region of interest" description="Disordered" evidence="3">
    <location>
        <begin position="135"/>
        <end position="162"/>
    </location>
</feature>
<evidence type="ECO:0000313" key="4">
    <source>
        <dbReference type="EMBL" id="KAG8189930.1"/>
    </source>
</evidence>
<dbReference type="SUPFAM" id="SSF51735">
    <property type="entry name" value="NAD(P)-binding Rossmann-fold domains"/>
    <property type="match status" value="1"/>
</dbReference>
<protein>
    <submittedName>
        <fullName evidence="4">Uncharacterized protein</fullName>
    </submittedName>
</protein>
<dbReference type="PRINTS" id="PR00081">
    <property type="entry name" value="GDHRDH"/>
</dbReference>
<keyword evidence="5" id="KW-1185">Reference proteome</keyword>
<name>A0AAV6UZI1_9ARAC</name>
<dbReference type="Pfam" id="PF00106">
    <property type="entry name" value="adh_short"/>
    <property type="match status" value="1"/>
</dbReference>
<dbReference type="EMBL" id="JAFNEN010000199">
    <property type="protein sequence ID" value="KAG8189930.1"/>
    <property type="molecule type" value="Genomic_DNA"/>
</dbReference>
<dbReference type="InterPro" id="IPR002347">
    <property type="entry name" value="SDR_fam"/>
</dbReference>
<evidence type="ECO:0000256" key="1">
    <source>
        <dbReference type="ARBA" id="ARBA00006484"/>
    </source>
</evidence>
<organism evidence="4 5">
    <name type="scientific">Oedothorax gibbosus</name>
    <dbReference type="NCBI Taxonomy" id="931172"/>
    <lineage>
        <taxon>Eukaryota</taxon>
        <taxon>Metazoa</taxon>
        <taxon>Ecdysozoa</taxon>
        <taxon>Arthropoda</taxon>
        <taxon>Chelicerata</taxon>
        <taxon>Arachnida</taxon>
        <taxon>Araneae</taxon>
        <taxon>Araneomorphae</taxon>
        <taxon>Entelegynae</taxon>
        <taxon>Araneoidea</taxon>
        <taxon>Linyphiidae</taxon>
        <taxon>Erigoninae</taxon>
        <taxon>Oedothorax</taxon>
    </lineage>
</organism>
<sequence length="162" mass="17975">MITAGKGHIVAVSSVAGLRGWLYLADYSASKFAVHGMMEAMEEEIRILGLTNTIHFTTACPMTIDTGMNQNPTTRMPCLAPILNVAETAEVIVNAVLMNDRIITVPRKLLFPLLFVRLFPRKVAQQVFDFLDYNTKPNRPNRGEQQGTMSHEQSNSVNIGLL</sequence>
<dbReference type="GO" id="GO:0005811">
    <property type="term" value="C:lipid droplet"/>
    <property type="evidence" value="ECO:0007669"/>
    <property type="project" value="TreeGrafter"/>
</dbReference>
<dbReference type="PANTHER" id="PTHR24322:SF736">
    <property type="entry name" value="RETINOL DEHYDROGENASE 10"/>
    <property type="match status" value="1"/>
</dbReference>
<comment type="similarity">
    <text evidence="1">Belongs to the short-chain dehydrogenases/reductases (SDR) family.</text>
</comment>
<evidence type="ECO:0000313" key="5">
    <source>
        <dbReference type="Proteomes" id="UP000827092"/>
    </source>
</evidence>
<dbReference type="GO" id="GO:0016616">
    <property type="term" value="F:oxidoreductase activity, acting on the CH-OH group of donors, NAD or NADP as acceptor"/>
    <property type="evidence" value="ECO:0007669"/>
    <property type="project" value="TreeGrafter"/>
</dbReference>
<dbReference type="PANTHER" id="PTHR24322">
    <property type="entry name" value="PKSB"/>
    <property type="match status" value="1"/>
</dbReference>
<dbReference type="Gene3D" id="3.40.50.720">
    <property type="entry name" value="NAD(P)-binding Rossmann-like Domain"/>
    <property type="match status" value="1"/>
</dbReference>
<proteinExistence type="inferred from homology"/>
<gene>
    <name evidence="4" type="ORF">JTE90_009072</name>
</gene>
<dbReference type="InterPro" id="IPR036291">
    <property type="entry name" value="NAD(P)-bd_dom_sf"/>
</dbReference>
<keyword evidence="2" id="KW-0560">Oxidoreductase</keyword>
<dbReference type="AlphaFoldDB" id="A0AAV6UZI1"/>
<accession>A0AAV6UZI1</accession>
<comment type="caution">
    <text evidence="4">The sequence shown here is derived from an EMBL/GenBank/DDBJ whole genome shotgun (WGS) entry which is preliminary data.</text>
</comment>
<evidence type="ECO:0000256" key="2">
    <source>
        <dbReference type="ARBA" id="ARBA00023002"/>
    </source>
</evidence>
<dbReference type="Proteomes" id="UP000827092">
    <property type="component" value="Unassembled WGS sequence"/>
</dbReference>